<evidence type="ECO:0000256" key="3">
    <source>
        <dbReference type="PROSITE-ProRule" id="PRU00339"/>
    </source>
</evidence>
<evidence type="ECO:0000256" key="2">
    <source>
        <dbReference type="ARBA" id="ARBA00022803"/>
    </source>
</evidence>
<dbReference type="Gene3D" id="1.25.40.10">
    <property type="entry name" value="Tetratricopeptide repeat domain"/>
    <property type="match status" value="1"/>
</dbReference>
<proteinExistence type="predicted"/>
<evidence type="ECO:0000313" key="6">
    <source>
        <dbReference type="Proteomes" id="UP001164020"/>
    </source>
</evidence>
<evidence type="ECO:0000313" key="5">
    <source>
        <dbReference type="EMBL" id="WAP67571.1"/>
    </source>
</evidence>
<evidence type="ECO:0000256" key="4">
    <source>
        <dbReference type="SAM" id="SignalP"/>
    </source>
</evidence>
<dbReference type="RefSeq" id="WP_268880033.1">
    <property type="nucleotide sequence ID" value="NZ_CP114029.1"/>
</dbReference>
<keyword evidence="4" id="KW-0732">Signal</keyword>
<sequence length="205" mass="22125">MARVDLIVRTAAAAVFLAALAGPATPLAAAGSAVETAPSGGSRQRAAELDVLFAALKNAPNEAAARAIEDTIWHRWMQAPDQRIEALLQDAMARRGVYDFAGARTLLDEAVAGAPNYAEVYNQRGFVLFLQEDFDGALADVDRAIEIEPRHFAAMAGRALILMRQGRHQLAQAQLRRAVEIHPFLKERSLLVGEPGKPPRPGVDL</sequence>
<dbReference type="InterPro" id="IPR050498">
    <property type="entry name" value="Ycf3"/>
</dbReference>
<keyword evidence="1" id="KW-0677">Repeat</keyword>
<dbReference type="InterPro" id="IPR019734">
    <property type="entry name" value="TPR_rpt"/>
</dbReference>
<dbReference type="PROSITE" id="PS50005">
    <property type="entry name" value="TPR"/>
    <property type="match status" value="1"/>
</dbReference>
<keyword evidence="2 3" id="KW-0802">TPR repeat</keyword>
<dbReference type="InterPro" id="IPR011990">
    <property type="entry name" value="TPR-like_helical_dom_sf"/>
</dbReference>
<feature type="signal peptide" evidence="4">
    <location>
        <begin position="1"/>
        <end position="21"/>
    </location>
</feature>
<dbReference type="Proteomes" id="UP001164020">
    <property type="component" value="Chromosome"/>
</dbReference>
<organism evidence="5 6">
    <name type="scientific">Jiella pelagia</name>
    <dbReference type="NCBI Taxonomy" id="2986949"/>
    <lineage>
        <taxon>Bacteria</taxon>
        <taxon>Pseudomonadati</taxon>
        <taxon>Pseudomonadota</taxon>
        <taxon>Alphaproteobacteria</taxon>
        <taxon>Hyphomicrobiales</taxon>
        <taxon>Aurantimonadaceae</taxon>
        <taxon>Jiella</taxon>
    </lineage>
</organism>
<feature type="chain" id="PRO_5046329897" evidence="4">
    <location>
        <begin position="22"/>
        <end position="205"/>
    </location>
</feature>
<feature type="repeat" description="TPR" evidence="3">
    <location>
        <begin position="118"/>
        <end position="151"/>
    </location>
</feature>
<dbReference type="EMBL" id="CP114029">
    <property type="protein sequence ID" value="WAP67571.1"/>
    <property type="molecule type" value="Genomic_DNA"/>
</dbReference>
<dbReference type="PANTHER" id="PTHR44858:SF1">
    <property type="entry name" value="UDP-N-ACETYLGLUCOSAMINE--PEPTIDE N-ACETYLGLUCOSAMINYLTRANSFERASE SPINDLY-RELATED"/>
    <property type="match status" value="1"/>
</dbReference>
<reference evidence="5" key="1">
    <citation type="submission" date="2022-12" db="EMBL/GenBank/DDBJ databases">
        <title>Jiella pelagia sp. nov., isolated from phosphonate enriched culture of Northwest Pacific surface seawater.</title>
        <authorList>
            <person name="Shin D.Y."/>
            <person name="Hwang C.Y."/>
        </authorList>
    </citation>
    <scope>NUCLEOTIDE SEQUENCE</scope>
    <source>
        <strain evidence="5">HL-NP1</strain>
    </source>
</reference>
<dbReference type="SMART" id="SM00028">
    <property type="entry name" value="TPR"/>
    <property type="match status" value="2"/>
</dbReference>
<name>A0ABY7BVW0_9HYPH</name>
<keyword evidence="6" id="KW-1185">Reference proteome</keyword>
<dbReference type="SUPFAM" id="SSF48452">
    <property type="entry name" value="TPR-like"/>
    <property type="match status" value="1"/>
</dbReference>
<protein>
    <submittedName>
        <fullName evidence="5">Tetratricopeptide repeat protein</fullName>
    </submittedName>
</protein>
<accession>A0ABY7BVW0</accession>
<gene>
    <name evidence="5" type="ORF">OH818_18990</name>
</gene>
<evidence type="ECO:0000256" key="1">
    <source>
        <dbReference type="ARBA" id="ARBA00022737"/>
    </source>
</evidence>
<dbReference type="Pfam" id="PF13432">
    <property type="entry name" value="TPR_16"/>
    <property type="match status" value="1"/>
</dbReference>
<dbReference type="PANTHER" id="PTHR44858">
    <property type="entry name" value="TETRATRICOPEPTIDE REPEAT PROTEIN 6"/>
    <property type="match status" value="1"/>
</dbReference>